<dbReference type="EC" id="6.2.1.30" evidence="7"/>
<dbReference type="HOGENOM" id="CLU_035301_1_1_2"/>
<name>G0HYX7_HALHT</name>
<dbReference type="GO" id="GO:0010124">
    <property type="term" value="P:phenylacetate catabolic process"/>
    <property type="evidence" value="ECO:0007669"/>
    <property type="project" value="InterPro"/>
</dbReference>
<gene>
    <name evidence="7" type="primary">paaK</name>
    <name evidence="7" type="ordered locus">HAH_4357</name>
</gene>
<evidence type="ECO:0000259" key="6">
    <source>
        <dbReference type="Pfam" id="PF14535"/>
    </source>
</evidence>
<reference evidence="7 8" key="1">
    <citation type="journal article" date="2011" name="J. Bacteriol.">
        <title>Complete genome sequence of Haloarcula hispanica, a model haloarchaeon for studying genetics, metabolism, and virus-host interaction.</title>
        <authorList>
            <person name="Liu H."/>
            <person name="Wu Z."/>
            <person name="Li M."/>
            <person name="Zhang F."/>
            <person name="Zheng H."/>
            <person name="Han J."/>
            <person name="Liu J."/>
            <person name="Zhou J."/>
            <person name="Wang S."/>
            <person name="Xiang H."/>
        </authorList>
    </citation>
    <scope>NUCLEOTIDE SEQUENCE [LARGE SCALE GENOMIC DNA]</scope>
    <source>
        <strain evidence="8">ATCC 33960 / DSM 4426 / JCM 8911 / NBRC 102182 / NCIMB 2187 / VKM B-1755</strain>
    </source>
</reference>
<dbReference type="EMBL" id="CP002922">
    <property type="protein sequence ID" value="AEM59028.1"/>
    <property type="molecule type" value="Genomic_DNA"/>
</dbReference>
<comment type="pathway">
    <text evidence="1">Aromatic compound metabolism.</text>
</comment>
<dbReference type="Proteomes" id="UP000005629">
    <property type="component" value="Chromosome II"/>
</dbReference>
<evidence type="ECO:0000313" key="7">
    <source>
        <dbReference type="EMBL" id="AEM59028.1"/>
    </source>
</evidence>
<feature type="domain" description="AMP-dependent ligase C-terminal" evidence="6">
    <location>
        <begin position="367"/>
        <end position="461"/>
    </location>
</feature>
<evidence type="ECO:0000256" key="4">
    <source>
        <dbReference type="ARBA" id="ARBA00022741"/>
    </source>
</evidence>
<dbReference type="PROSITE" id="PS00455">
    <property type="entry name" value="AMP_BINDING"/>
    <property type="match status" value="1"/>
</dbReference>
<dbReference type="Gene3D" id="3.30.300.30">
    <property type="match status" value="1"/>
</dbReference>
<evidence type="ECO:0000256" key="3">
    <source>
        <dbReference type="ARBA" id="ARBA00022598"/>
    </source>
</evidence>
<evidence type="ECO:0000259" key="5">
    <source>
        <dbReference type="Pfam" id="PF00501"/>
    </source>
</evidence>
<accession>G0HYX7</accession>
<evidence type="ECO:0000256" key="2">
    <source>
        <dbReference type="ARBA" id="ARBA00011245"/>
    </source>
</evidence>
<dbReference type="CDD" id="cd05913">
    <property type="entry name" value="PaaK"/>
    <property type="match status" value="1"/>
</dbReference>
<dbReference type="GO" id="GO:0000166">
    <property type="term" value="F:nucleotide binding"/>
    <property type="evidence" value="ECO:0007669"/>
    <property type="project" value="UniProtKB-KW"/>
</dbReference>
<dbReference type="InterPro" id="IPR042099">
    <property type="entry name" value="ANL_N_sf"/>
</dbReference>
<dbReference type="Pfam" id="PF14535">
    <property type="entry name" value="AMP-binding_C_2"/>
    <property type="match status" value="1"/>
</dbReference>
<evidence type="ECO:0000256" key="1">
    <source>
        <dbReference type="ARBA" id="ARBA00005211"/>
    </source>
</evidence>
<dbReference type="Pfam" id="PF00501">
    <property type="entry name" value="AMP-binding"/>
    <property type="match status" value="1"/>
</dbReference>
<dbReference type="InterPro" id="IPR000873">
    <property type="entry name" value="AMP-dep_synth/lig_dom"/>
</dbReference>
<dbReference type="FunFam" id="3.40.50.12780:FF:000016">
    <property type="entry name" value="Phenylacetate-coenzyme A ligase"/>
    <property type="match status" value="1"/>
</dbReference>
<sequence length="462" mass="51163">MHHLPTVTQQARPALGVVNPKPFYHYHSTLSLTMVYKQLEAADRTELRALQTDRLQGVVTHAYENVPFYREKLDEAGVSPEDIQSIDDITKLPMTTKEDFRDEYPDGLFAVDDADVARIHASSGTTGKPKIVSYTDDDLDSWSEVVARSLAASGTEPGDTVQNAYGYGLFTGGLGLHDGAEELGATIIPIGSGQTQRQVELMTDLESDVFTCTPSYALYLAETAEEMGHDPSDLPISTIIFGAEPCTDPMRAEIEERLGVDGIDVYGLSEIIGPGVSCECHEAQDGLHIWEDHFYPEVIDPQTKEPVEEGEEGELVLTTLTKEALPVFRYRTGDLTTLNYDECACGRTMVRMDNVTGRTDDLLIVRGVNLYPSEIEHAVLDIDGVAPHYRIDLYEENNLDVLELTIERTAEQGPGDKALEDEIIERLENVLAFTPDELELVAPGSIDRTQVGKVKRVYDHRD</sequence>
<dbReference type="PIRSF" id="PIRSF006444">
    <property type="entry name" value="PaaK"/>
    <property type="match status" value="1"/>
</dbReference>
<protein>
    <submittedName>
        <fullName evidence="7">Phenylacetyl-CoA ligase</fullName>
        <ecNumber evidence="7">6.2.1.30</ecNumber>
    </submittedName>
</protein>
<dbReference type="eggNOG" id="arCOG02620">
    <property type="taxonomic scope" value="Archaea"/>
</dbReference>
<dbReference type="NCBIfam" id="NF041878">
    <property type="entry name" value="paak_haloarch"/>
    <property type="match status" value="1"/>
</dbReference>
<proteinExistence type="predicted"/>
<dbReference type="InterPro" id="IPR045851">
    <property type="entry name" value="AMP-bd_C_sf"/>
</dbReference>
<dbReference type="PANTHER" id="PTHR43845">
    <property type="entry name" value="BLR5969 PROTEIN"/>
    <property type="match status" value="1"/>
</dbReference>
<dbReference type="STRING" id="634497.HAH_4357"/>
<feature type="domain" description="AMP-dependent synthetase/ligase" evidence="5">
    <location>
        <begin position="51"/>
        <end position="317"/>
    </location>
</feature>
<dbReference type="InterPro" id="IPR011880">
    <property type="entry name" value="PA_CoA_ligase"/>
</dbReference>
<organism evidence="7 8">
    <name type="scientific">Haloarcula hispanica (strain ATCC 33960 / DSM 4426 / JCM 8911 / NBRC 102182 / NCIMB 2187 / VKM B-1755)</name>
    <dbReference type="NCBI Taxonomy" id="634497"/>
    <lineage>
        <taxon>Archaea</taxon>
        <taxon>Methanobacteriati</taxon>
        <taxon>Methanobacteriota</taxon>
        <taxon>Stenosarchaea group</taxon>
        <taxon>Halobacteria</taxon>
        <taxon>Halobacteriales</taxon>
        <taxon>Haloarculaceae</taxon>
        <taxon>Haloarcula</taxon>
    </lineage>
</organism>
<dbReference type="KEGG" id="hhi:HAH_4357"/>
<dbReference type="InterPro" id="IPR028154">
    <property type="entry name" value="AMP-dep_Lig_C"/>
</dbReference>
<dbReference type="PANTHER" id="PTHR43845:SF1">
    <property type="entry name" value="BLR5969 PROTEIN"/>
    <property type="match status" value="1"/>
</dbReference>
<dbReference type="Gene3D" id="3.40.50.12780">
    <property type="entry name" value="N-terminal domain of ligase-like"/>
    <property type="match status" value="1"/>
</dbReference>
<dbReference type="InterPro" id="IPR020845">
    <property type="entry name" value="AMP-binding_CS"/>
</dbReference>
<keyword evidence="3 7" id="KW-0436">Ligase</keyword>
<evidence type="ECO:0000313" key="8">
    <source>
        <dbReference type="Proteomes" id="UP000005629"/>
    </source>
</evidence>
<comment type="subunit">
    <text evidence="2">Monomer.</text>
</comment>
<dbReference type="GO" id="GO:0047475">
    <property type="term" value="F:phenylacetate-CoA ligase activity"/>
    <property type="evidence" value="ECO:0007669"/>
    <property type="project" value="UniProtKB-EC"/>
</dbReference>
<dbReference type="SUPFAM" id="SSF56801">
    <property type="entry name" value="Acetyl-CoA synthetase-like"/>
    <property type="match status" value="1"/>
</dbReference>
<keyword evidence="4" id="KW-0547">Nucleotide-binding</keyword>
<dbReference type="AlphaFoldDB" id="G0HYX7"/>